<evidence type="ECO:0000256" key="2">
    <source>
        <dbReference type="ARBA" id="ARBA00008267"/>
    </source>
</evidence>
<dbReference type="GeneID" id="109725630"/>
<evidence type="ECO:0000256" key="6">
    <source>
        <dbReference type="ARBA" id="ARBA00022860"/>
    </source>
</evidence>
<dbReference type="SMART" id="SM01076">
    <property type="entry name" value="CG-1"/>
    <property type="match status" value="1"/>
</dbReference>
<evidence type="ECO:0000256" key="7">
    <source>
        <dbReference type="ARBA" id="ARBA00023015"/>
    </source>
</evidence>
<dbReference type="Pfam" id="PF03859">
    <property type="entry name" value="CG-1"/>
    <property type="match status" value="1"/>
</dbReference>
<gene>
    <name evidence="18" type="primary">LOC109725630</name>
</gene>
<keyword evidence="6" id="KW-0112">Calmodulin-binding</keyword>
<dbReference type="AlphaFoldDB" id="A0A6P5GRN0"/>
<dbReference type="Gene3D" id="1.20.5.190">
    <property type="match status" value="1"/>
</dbReference>
<evidence type="ECO:0000256" key="4">
    <source>
        <dbReference type="ARBA" id="ARBA00022737"/>
    </source>
</evidence>
<dbReference type="Gene3D" id="1.25.40.20">
    <property type="entry name" value="Ankyrin repeat-containing domain"/>
    <property type="match status" value="1"/>
</dbReference>
<keyword evidence="8 14" id="KW-0040">ANK repeat</keyword>
<dbReference type="InterPro" id="IPR013783">
    <property type="entry name" value="Ig-like_fold"/>
</dbReference>
<dbReference type="PROSITE" id="PS50088">
    <property type="entry name" value="ANK_REPEAT"/>
    <property type="match status" value="1"/>
</dbReference>
<reference evidence="17" key="1">
    <citation type="journal article" date="2015" name="Nat. Genet.">
        <title>The pineapple genome and the evolution of CAM photosynthesis.</title>
        <authorList>
            <person name="Ming R."/>
            <person name="VanBuren R."/>
            <person name="Wai C.M."/>
            <person name="Tang H."/>
            <person name="Schatz M.C."/>
            <person name="Bowers J.E."/>
            <person name="Lyons E."/>
            <person name="Wang M.L."/>
            <person name="Chen J."/>
            <person name="Biggers E."/>
            <person name="Zhang J."/>
            <person name="Huang L."/>
            <person name="Zhang L."/>
            <person name="Miao W."/>
            <person name="Zhang J."/>
            <person name="Ye Z."/>
            <person name="Miao C."/>
            <person name="Lin Z."/>
            <person name="Wang H."/>
            <person name="Zhou H."/>
            <person name="Yim W.C."/>
            <person name="Priest H.D."/>
            <person name="Zheng C."/>
            <person name="Woodhouse M."/>
            <person name="Edger P.P."/>
            <person name="Guyot R."/>
            <person name="Guo H.B."/>
            <person name="Guo H."/>
            <person name="Zheng G."/>
            <person name="Singh R."/>
            <person name="Sharma A."/>
            <person name="Min X."/>
            <person name="Zheng Y."/>
            <person name="Lee H."/>
            <person name="Gurtowski J."/>
            <person name="Sedlazeck F.J."/>
            <person name="Harkess A."/>
            <person name="McKain M.R."/>
            <person name="Liao Z."/>
            <person name="Fang J."/>
            <person name="Liu J."/>
            <person name="Zhang X."/>
            <person name="Zhang Q."/>
            <person name="Hu W."/>
            <person name="Qin Y."/>
            <person name="Wang K."/>
            <person name="Chen L.Y."/>
            <person name="Shirley N."/>
            <person name="Lin Y.R."/>
            <person name="Liu L.Y."/>
            <person name="Hernandez A.G."/>
            <person name="Wright C.L."/>
            <person name="Bulone V."/>
            <person name="Tuskan G.A."/>
            <person name="Heath K."/>
            <person name="Zee F."/>
            <person name="Moore P.H."/>
            <person name="Sunkar R."/>
            <person name="Leebens-Mack J.H."/>
            <person name="Mockler T."/>
            <person name="Bennetzen J.L."/>
            <person name="Freeling M."/>
            <person name="Sankoff D."/>
            <person name="Paterson A.H."/>
            <person name="Zhu X."/>
            <person name="Yang X."/>
            <person name="Smith J.A."/>
            <person name="Cushman J.C."/>
            <person name="Paull R.E."/>
            <person name="Yu Q."/>
        </authorList>
    </citation>
    <scope>NUCLEOTIDE SEQUENCE [LARGE SCALE GENOMIC DNA]</scope>
    <source>
        <strain evidence="17">cv. F153</strain>
    </source>
</reference>
<evidence type="ECO:0000259" key="16">
    <source>
        <dbReference type="PROSITE" id="PS51437"/>
    </source>
</evidence>
<dbReference type="Pfam" id="PF01833">
    <property type="entry name" value="TIG"/>
    <property type="match status" value="1"/>
</dbReference>
<keyword evidence="17" id="KW-1185">Reference proteome</keyword>
<dbReference type="InterPro" id="IPR002110">
    <property type="entry name" value="Ankyrin_rpt"/>
</dbReference>
<dbReference type="GO" id="GO:0009409">
    <property type="term" value="P:response to cold"/>
    <property type="evidence" value="ECO:0007669"/>
    <property type="project" value="UniProtKB-ARBA"/>
</dbReference>
<dbReference type="GO" id="GO:0005516">
    <property type="term" value="F:calmodulin binding"/>
    <property type="evidence" value="ECO:0007669"/>
    <property type="project" value="UniProtKB-KW"/>
</dbReference>
<protein>
    <submittedName>
        <fullName evidence="18">Calmodulin-binding transcription activator 4-like</fullName>
    </submittedName>
</protein>
<dbReference type="InterPro" id="IPR014756">
    <property type="entry name" value="Ig_E-set"/>
</dbReference>
<evidence type="ECO:0000256" key="14">
    <source>
        <dbReference type="PROSITE-ProRule" id="PRU00023"/>
    </source>
</evidence>
<dbReference type="GO" id="GO:0003690">
    <property type="term" value="F:double-stranded DNA binding"/>
    <property type="evidence" value="ECO:0007669"/>
    <property type="project" value="TreeGrafter"/>
</dbReference>
<dbReference type="FunFam" id="1.20.5.190:FF:000003">
    <property type="entry name" value="Calmodulin-binding transcription activator 2"/>
    <property type="match status" value="1"/>
</dbReference>
<evidence type="ECO:0000256" key="5">
    <source>
        <dbReference type="ARBA" id="ARBA00022837"/>
    </source>
</evidence>
<evidence type="ECO:0000256" key="12">
    <source>
        <dbReference type="ARBA" id="ARBA00023163"/>
    </source>
</evidence>
<dbReference type="Pfam" id="PF00612">
    <property type="entry name" value="IQ"/>
    <property type="match status" value="2"/>
</dbReference>
<accession>A0A6P5GRN0</accession>
<dbReference type="SUPFAM" id="SSF48403">
    <property type="entry name" value="Ankyrin repeat"/>
    <property type="match status" value="1"/>
</dbReference>
<keyword evidence="4" id="KW-0677">Repeat</keyword>
<dbReference type="InterPro" id="IPR027417">
    <property type="entry name" value="P-loop_NTPase"/>
</dbReference>
<evidence type="ECO:0000256" key="11">
    <source>
        <dbReference type="ARBA" id="ARBA00023159"/>
    </source>
</evidence>
<keyword evidence="3" id="KW-0597">Phosphoprotein</keyword>
<dbReference type="SMART" id="SM00015">
    <property type="entry name" value="IQ"/>
    <property type="match status" value="3"/>
</dbReference>
<dbReference type="PANTHER" id="PTHR23335">
    <property type="entry name" value="CALMODULIN-BINDING TRANSCRIPTION ACTIVATOR CAMTA"/>
    <property type="match status" value="1"/>
</dbReference>
<keyword evidence="5" id="KW-0106">Calcium</keyword>
<feature type="region of interest" description="Disordered" evidence="15">
    <location>
        <begin position="173"/>
        <end position="207"/>
    </location>
</feature>
<evidence type="ECO:0000256" key="3">
    <source>
        <dbReference type="ARBA" id="ARBA00022553"/>
    </source>
</evidence>
<dbReference type="InterPro" id="IPR036770">
    <property type="entry name" value="Ankyrin_rpt-contain_sf"/>
</dbReference>
<evidence type="ECO:0000256" key="15">
    <source>
        <dbReference type="SAM" id="MobiDB-lite"/>
    </source>
</evidence>
<dbReference type="CDD" id="cd00102">
    <property type="entry name" value="IPT"/>
    <property type="match status" value="1"/>
</dbReference>
<organism evidence="17 18">
    <name type="scientific">Ananas comosus</name>
    <name type="common">Pineapple</name>
    <name type="synonym">Ananas ananas</name>
    <dbReference type="NCBI Taxonomy" id="4615"/>
    <lineage>
        <taxon>Eukaryota</taxon>
        <taxon>Viridiplantae</taxon>
        <taxon>Streptophyta</taxon>
        <taxon>Embryophyta</taxon>
        <taxon>Tracheophyta</taxon>
        <taxon>Spermatophyta</taxon>
        <taxon>Magnoliopsida</taxon>
        <taxon>Liliopsida</taxon>
        <taxon>Poales</taxon>
        <taxon>Bromeliaceae</taxon>
        <taxon>Bromelioideae</taxon>
        <taxon>Ananas</taxon>
    </lineage>
</organism>
<keyword evidence="7" id="KW-0805">Transcription regulation</keyword>
<feature type="repeat" description="ANK" evidence="14">
    <location>
        <begin position="696"/>
        <end position="728"/>
    </location>
</feature>
<evidence type="ECO:0000256" key="9">
    <source>
        <dbReference type="ARBA" id="ARBA00023054"/>
    </source>
</evidence>
<name>A0A6P5GRN0_ANACO</name>
<reference evidence="18" key="2">
    <citation type="submission" date="2025-08" db="UniProtKB">
        <authorList>
            <consortium name="RefSeq"/>
        </authorList>
    </citation>
    <scope>IDENTIFICATION</scope>
    <source>
        <tissue evidence="18">Leaf</tissue>
    </source>
</reference>
<dbReference type="GO" id="GO:0003712">
    <property type="term" value="F:transcription coregulator activity"/>
    <property type="evidence" value="ECO:0007669"/>
    <property type="project" value="TreeGrafter"/>
</dbReference>
<dbReference type="PROSITE" id="PS51437">
    <property type="entry name" value="CG_1"/>
    <property type="match status" value="1"/>
</dbReference>
<evidence type="ECO:0000256" key="8">
    <source>
        <dbReference type="ARBA" id="ARBA00023043"/>
    </source>
</evidence>
<evidence type="ECO:0000313" key="17">
    <source>
        <dbReference type="Proteomes" id="UP000515123"/>
    </source>
</evidence>
<comment type="subcellular location">
    <subcellularLocation>
        <location evidence="1">Nucleus</location>
    </subcellularLocation>
</comment>
<dbReference type="OrthoDB" id="407555at2759"/>
<feature type="compositionally biased region" description="Basic and acidic residues" evidence="15">
    <location>
        <begin position="185"/>
        <end position="195"/>
    </location>
</feature>
<keyword evidence="12" id="KW-0804">Transcription</keyword>
<dbReference type="CDD" id="cd23767">
    <property type="entry name" value="IQCD"/>
    <property type="match status" value="1"/>
</dbReference>
<dbReference type="SUPFAM" id="SSF81296">
    <property type="entry name" value="E set domains"/>
    <property type="match status" value="1"/>
</dbReference>
<sequence>MQQQGYDINLLRQEAHARWLKPSEVLFILQNYESFKIDSEPPQKPPSGSLFLFNRRVLRFFRKDGHAWRRKKDGRAVGEAHEKLKVGNADVLSCYYAHGERNPYFQRRSYWMLDPAYEHIVLVHYREVAEGRYTGSISNLSPEPNATVDRTTISSNTQSQGLTTGNNEFCEPYHSSCSSSPVEDAISKADERNDSTDGSGKYNSSTRQALKKLAEQLSLEDDDYIHLEKNHPDYPVMNENLQLSSNVGGYVHDSGAGKQVGYADFQSLDVSGNHRMEQTLYLGTSYGFERKESPSWKDMLELSSSSGGSDDYRRTNFLGSNDTPELEAPAKDMLTNGTNTMLFSAERNEGPTISFEELSVLQNSKDTSNGHQLDESELRVQLSASRRYLLGSNNYNQSPSSNSLQVLTDDLMLQGNPRTNWMASIPLAVENNTYSTENNIYSTENNIYSTDLRSWFDHYQFNSSLGLDSSLTPVQNQQFSISEISPEWAYCSERTKVIIVGKFLCDPSECSWAAMFGDVEVPIEIVQGGVLRCKAPQHSAGKVTLCVTSANRESCSELREFEFRERPTTAFSTGTSPSMNNAKIAEEQLLLAKFVQLLISQNDSSTTECFGRLNASDDQWQQLIDALESGCENPLGTVDWIIEELLKDKLFSWLSSKSVLSKQEQGIIHLISGLGYEWALNPIINAGVGINFRDANGWTPLHWAAHFGRENMVAALLAAGASAGLVTDPTPQDPVGKTPGFIASARGHKGLAGYLSEIALTSHLFSLTIQECEISKVSAEVEADMAVESISQRSAQLRGGSEDELTIRDSLAAVRNATQAAARIQAAFRAHSFRKKQEKAGQFIDDYGMTQEEVLAAAKLHRSQKFERAALSIQKNYRGWKGRKDFLTLRKHVVKIQAHVRGHQVRKKYREILRAVSVIEKIVLRWRRRGSGLRGFRNEPEPEMVEVEEDEEEEDVAKVFRKQKVDEALEEAVSRVLSMVDSPKARQQYCRVLGRYHQAKADSSTPDEATSRLRDDFTIIEDDDFMYSS</sequence>
<evidence type="ECO:0000256" key="10">
    <source>
        <dbReference type="ARBA" id="ARBA00023125"/>
    </source>
</evidence>
<dbReference type="SUPFAM" id="SSF52540">
    <property type="entry name" value="P-loop containing nucleoside triphosphate hydrolases"/>
    <property type="match status" value="1"/>
</dbReference>
<dbReference type="InterPro" id="IPR000048">
    <property type="entry name" value="IQ_motif_EF-hand-BS"/>
</dbReference>
<feature type="domain" description="CG-1" evidence="16">
    <location>
        <begin position="8"/>
        <end position="134"/>
    </location>
</feature>
<dbReference type="Gene3D" id="2.60.40.10">
    <property type="entry name" value="Immunoglobulins"/>
    <property type="match status" value="1"/>
</dbReference>
<dbReference type="Gramene" id="Aco019042.1.mrna1">
    <property type="protein sequence ID" value="Aco019042.1.mrna1"/>
    <property type="gene ID" value="Aco019042.1.path1"/>
</dbReference>
<dbReference type="SMART" id="SM00248">
    <property type="entry name" value="ANK"/>
    <property type="match status" value="1"/>
</dbReference>
<comment type="similarity">
    <text evidence="2">Belongs to the CAMTA family.</text>
</comment>
<keyword evidence="13" id="KW-0539">Nucleus</keyword>
<dbReference type="GO" id="GO:0005634">
    <property type="term" value="C:nucleus"/>
    <property type="evidence" value="ECO:0007669"/>
    <property type="project" value="UniProtKB-SubCell"/>
</dbReference>
<dbReference type="PROSITE" id="PS50096">
    <property type="entry name" value="IQ"/>
    <property type="match status" value="3"/>
</dbReference>
<evidence type="ECO:0000313" key="18">
    <source>
        <dbReference type="RefSeq" id="XP_020110462.1"/>
    </source>
</evidence>
<proteinExistence type="inferred from homology"/>
<dbReference type="Pfam" id="PF12796">
    <property type="entry name" value="Ank_2"/>
    <property type="match status" value="1"/>
</dbReference>
<dbReference type="PROSITE" id="PS50297">
    <property type="entry name" value="ANK_REP_REGION"/>
    <property type="match status" value="1"/>
</dbReference>
<keyword evidence="11" id="KW-0010">Activator</keyword>
<dbReference type="InterPro" id="IPR005559">
    <property type="entry name" value="CG-1_dom"/>
</dbReference>
<dbReference type="GO" id="GO:0006357">
    <property type="term" value="P:regulation of transcription by RNA polymerase II"/>
    <property type="evidence" value="ECO:0007669"/>
    <property type="project" value="TreeGrafter"/>
</dbReference>
<feature type="compositionally biased region" description="Polar residues" evidence="15">
    <location>
        <begin position="196"/>
        <end position="207"/>
    </location>
</feature>
<dbReference type="RefSeq" id="XP_020110462.1">
    <property type="nucleotide sequence ID" value="XM_020254873.1"/>
</dbReference>
<dbReference type="PANTHER" id="PTHR23335:SF1">
    <property type="entry name" value="CALMODULIN-BINDING TRANSCRIPTION ACTIVATOR, ISOFORM F"/>
    <property type="match status" value="1"/>
</dbReference>
<dbReference type="Proteomes" id="UP000515123">
    <property type="component" value="Linkage group 20"/>
</dbReference>
<keyword evidence="9" id="KW-0175">Coiled coil</keyword>
<dbReference type="InterPro" id="IPR002909">
    <property type="entry name" value="IPT_dom"/>
</dbReference>
<evidence type="ECO:0000256" key="1">
    <source>
        <dbReference type="ARBA" id="ARBA00004123"/>
    </source>
</evidence>
<keyword evidence="10" id="KW-0238">DNA-binding</keyword>
<dbReference type="FunFam" id="2.60.40.10:FF:000314">
    <property type="entry name" value="Calmodulin-binding transcription activator 2"/>
    <property type="match status" value="1"/>
</dbReference>
<evidence type="ECO:0000256" key="13">
    <source>
        <dbReference type="ARBA" id="ARBA00023242"/>
    </source>
</evidence>